<dbReference type="PROSITE" id="PS01286">
    <property type="entry name" value="FA58C_2"/>
    <property type="match status" value="1"/>
</dbReference>
<dbReference type="PROSITE" id="PS50060">
    <property type="entry name" value="MAM_2"/>
    <property type="match status" value="1"/>
</dbReference>
<dbReference type="Proteomes" id="UP000001554">
    <property type="component" value="Chromosome 2"/>
</dbReference>
<dbReference type="InterPro" id="IPR000421">
    <property type="entry name" value="FA58C"/>
</dbReference>
<dbReference type="CDD" id="cd00057">
    <property type="entry name" value="FA58C"/>
    <property type="match status" value="1"/>
</dbReference>
<gene>
    <name evidence="4" type="primary">LOC118409164</name>
</gene>
<dbReference type="KEGG" id="bfo:118409164"/>
<dbReference type="PROSITE" id="PS50022">
    <property type="entry name" value="FA58C_3"/>
    <property type="match status" value="1"/>
</dbReference>
<reference evidence="4" key="2">
    <citation type="submission" date="2025-08" db="UniProtKB">
        <authorList>
            <consortium name="RefSeq"/>
        </authorList>
    </citation>
    <scope>IDENTIFICATION</scope>
    <source>
        <strain evidence="4">S238N-H82</strain>
        <tissue evidence="4">Testes</tissue>
    </source>
</reference>
<name>A0A9J7HUR4_BRAFL</name>
<evidence type="ECO:0000259" key="2">
    <source>
        <dbReference type="PROSITE" id="PS50060"/>
    </source>
</evidence>
<dbReference type="SMART" id="SM00231">
    <property type="entry name" value="FA58C"/>
    <property type="match status" value="1"/>
</dbReference>
<dbReference type="Pfam" id="PF00754">
    <property type="entry name" value="F5_F8_type_C"/>
    <property type="match status" value="1"/>
</dbReference>
<dbReference type="SUPFAM" id="SSF49785">
    <property type="entry name" value="Galactose-binding domain-like"/>
    <property type="match status" value="1"/>
</dbReference>
<evidence type="ECO:0000259" key="1">
    <source>
        <dbReference type="PROSITE" id="PS50022"/>
    </source>
</evidence>
<evidence type="ECO:0000313" key="3">
    <source>
        <dbReference type="Proteomes" id="UP000001554"/>
    </source>
</evidence>
<evidence type="ECO:0000313" key="4">
    <source>
        <dbReference type="RefSeq" id="XP_035665926.1"/>
    </source>
</evidence>
<sequence length="239" mass="26355">MASRWITDDQITASSADVGYPTSSARLHGNGCWIPSIPQSSWLQVEFAMTMILTGIRTQGFRTGWITKYMVEYSETLTSAWITCNAFITTDQLTGNFDADSVVEHMFTGRLQAQRIRLTPLQFHMRPSLRLEVIGCDYGTCTFDSSPCGYIRNSSVADFMWTWKLPTGSETWGPTSDHTAGAGGSFLLADATGRHADDTAILSTEVLPPTPAKCVEFFYHMNSPAVGKHNDHPNGVLID</sequence>
<dbReference type="Gene3D" id="2.60.120.200">
    <property type="match status" value="1"/>
</dbReference>
<protein>
    <submittedName>
        <fullName evidence="4">Coagulation factor VIII-like</fullName>
    </submittedName>
</protein>
<dbReference type="InterPro" id="IPR013320">
    <property type="entry name" value="ConA-like_dom_sf"/>
</dbReference>
<dbReference type="PANTHER" id="PTHR24543">
    <property type="entry name" value="MULTICOPPER OXIDASE-RELATED"/>
    <property type="match status" value="1"/>
</dbReference>
<dbReference type="AlphaFoldDB" id="A0A9J7HUR4"/>
<proteinExistence type="predicted"/>
<dbReference type="RefSeq" id="XP_035665926.1">
    <property type="nucleotide sequence ID" value="XM_035810033.1"/>
</dbReference>
<dbReference type="PROSITE" id="PS00740">
    <property type="entry name" value="MAM_1"/>
    <property type="match status" value="1"/>
</dbReference>
<accession>A0A9J7HUR4</accession>
<dbReference type="InterPro" id="IPR008979">
    <property type="entry name" value="Galactose-bd-like_sf"/>
</dbReference>
<dbReference type="Gene3D" id="2.60.120.260">
    <property type="entry name" value="Galactose-binding domain-like"/>
    <property type="match status" value="1"/>
</dbReference>
<feature type="domain" description="F5/8 type C" evidence="1">
    <location>
        <begin position="1"/>
        <end position="136"/>
    </location>
</feature>
<dbReference type="GO" id="GO:0016020">
    <property type="term" value="C:membrane"/>
    <property type="evidence" value="ECO:0007669"/>
    <property type="project" value="InterPro"/>
</dbReference>
<feature type="domain" description="MAM" evidence="2">
    <location>
        <begin position="139"/>
        <end position="221"/>
    </location>
</feature>
<dbReference type="SUPFAM" id="SSF49899">
    <property type="entry name" value="Concanavalin A-like lectins/glucanases"/>
    <property type="match status" value="1"/>
</dbReference>
<organism evidence="3 4">
    <name type="scientific">Branchiostoma floridae</name>
    <name type="common">Florida lancelet</name>
    <name type="synonym">Amphioxus</name>
    <dbReference type="NCBI Taxonomy" id="7739"/>
    <lineage>
        <taxon>Eukaryota</taxon>
        <taxon>Metazoa</taxon>
        <taxon>Chordata</taxon>
        <taxon>Cephalochordata</taxon>
        <taxon>Leptocardii</taxon>
        <taxon>Amphioxiformes</taxon>
        <taxon>Branchiostomatidae</taxon>
        <taxon>Branchiostoma</taxon>
    </lineage>
</organism>
<dbReference type="InterPro" id="IPR000998">
    <property type="entry name" value="MAM_dom"/>
</dbReference>
<dbReference type="Pfam" id="PF00629">
    <property type="entry name" value="MAM"/>
    <property type="match status" value="1"/>
</dbReference>
<reference evidence="3" key="1">
    <citation type="journal article" date="2020" name="Nat. Ecol. Evol.">
        <title>Deeply conserved synteny resolves early events in vertebrate evolution.</title>
        <authorList>
            <person name="Simakov O."/>
            <person name="Marletaz F."/>
            <person name="Yue J.X."/>
            <person name="O'Connell B."/>
            <person name="Jenkins J."/>
            <person name="Brandt A."/>
            <person name="Calef R."/>
            <person name="Tung C.H."/>
            <person name="Huang T.K."/>
            <person name="Schmutz J."/>
            <person name="Satoh N."/>
            <person name="Yu J.K."/>
            <person name="Putnam N.H."/>
            <person name="Green R.E."/>
            <person name="Rokhsar D.S."/>
        </authorList>
    </citation>
    <scope>NUCLEOTIDE SEQUENCE [LARGE SCALE GENOMIC DNA]</scope>
    <source>
        <strain evidence="3">S238N-H82</strain>
    </source>
</reference>
<dbReference type="OrthoDB" id="7478647at2759"/>
<dbReference type="PANTHER" id="PTHR24543:SF335">
    <property type="entry name" value="EGF-LIKE REPEAT AND DISCOIDIN I-LIKE DOMAIN-CONTAINING PROTEIN 3"/>
    <property type="match status" value="1"/>
</dbReference>
<keyword evidence="3" id="KW-1185">Reference proteome</keyword>
<dbReference type="GeneID" id="118409164"/>